<sequence length="277" mass="31957">MAGVTIEELGLNFVKVCMENYWSGCILPVFFLLGILWNIFCHKKKEAWVFLFYTVFLALTVYNPFLVKYVVPKANFENEYYRFIWILPVIPGVAYYAVRLVGLIRAKWAKVLLAVILGGVIVATGTPIPGIAKDFAVAENIYKVPDELRSICDVIHKDSKNEQPRIVFGDDMNMVARQYDPSLILVLNRNYRLYRAGSTVVGNYEKKKDYQIQKVIMDVVSYQMTDTDMKKFKSSLKKTKTEYLVVQLEQNCHDYLREAGCVPVAQTEKYVVYRYEG</sequence>
<feature type="transmembrane region" description="Helical" evidence="1">
    <location>
        <begin position="111"/>
        <end position="132"/>
    </location>
</feature>
<organism evidence="2 3">
    <name type="scientific">Blautia aquisgranensis</name>
    <dbReference type="NCBI Taxonomy" id="3133153"/>
    <lineage>
        <taxon>Bacteria</taxon>
        <taxon>Bacillati</taxon>
        <taxon>Bacillota</taxon>
        <taxon>Clostridia</taxon>
        <taxon>Lachnospirales</taxon>
        <taxon>Lachnospiraceae</taxon>
        <taxon>Blautia</taxon>
    </lineage>
</organism>
<keyword evidence="1" id="KW-1133">Transmembrane helix</keyword>
<dbReference type="EMBL" id="JBBMEJ010000001">
    <property type="protein sequence ID" value="MEQ2369385.1"/>
    <property type="molecule type" value="Genomic_DNA"/>
</dbReference>
<feature type="transmembrane region" description="Helical" evidence="1">
    <location>
        <begin position="83"/>
        <end position="104"/>
    </location>
</feature>
<feature type="transmembrane region" description="Helical" evidence="1">
    <location>
        <begin position="47"/>
        <end position="71"/>
    </location>
</feature>
<keyword evidence="1" id="KW-0812">Transmembrane</keyword>
<evidence type="ECO:0000256" key="1">
    <source>
        <dbReference type="SAM" id="Phobius"/>
    </source>
</evidence>
<dbReference type="Proteomes" id="UP001473063">
    <property type="component" value="Unassembled WGS sequence"/>
</dbReference>
<feature type="transmembrane region" description="Helical" evidence="1">
    <location>
        <begin position="20"/>
        <end position="40"/>
    </location>
</feature>
<accession>A0ABV1BC91</accession>
<protein>
    <submittedName>
        <fullName evidence="2">Uncharacterized protein</fullName>
    </submittedName>
</protein>
<evidence type="ECO:0000313" key="2">
    <source>
        <dbReference type="EMBL" id="MEQ2369385.1"/>
    </source>
</evidence>
<keyword evidence="3" id="KW-1185">Reference proteome</keyword>
<reference evidence="2 3" key="1">
    <citation type="submission" date="2024-03" db="EMBL/GenBank/DDBJ databases">
        <title>Human intestinal bacterial collection.</title>
        <authorList>
            <person name="Pauvert C."/>
            <person name="Hitch T.C.A."/>
            <person name="Clavel T."/>
        </authorList>
    </citation>
    <scope>NUCLEOTIDE SEQUENCE [LARGE SCALE GENOMIC DNA]</scope>
    <source>
        <strain evidence="2 3">CLA-JM-H16</strain>
    </source>
</reference>
<proteinExistence type="predicted"/>
<name>A0ABV1BC91_9FIRM</name>
<comment type="caution">
    <text evidence="2">The sequence shown here is derived from an EMBL/GenBank/DDBJ whole genome shotgun (WGS) entry which is preliminary data.</text>
</comment>
<keyword evidence="1" id="KW-0472">Membrane</keyword>
<dbReference type="RefSeq" id="WP_349055719.1">
    <property type="nucleotide sequence ID" value="NZ_JBBMEJ010000001.1"/>
</dbReference>
<evidence type="ECO:0000313" key="3">
    <source>
        <dbReference type="Proteomes" id="UP001473063"/>
    </source>
</evidence>
<gene>
    <name evidence="2" type="ORF">WMO28_00235</name>
</gene>